<evidence type="ECO:0000259" key="2">
    <source>
        <dbReference type="Pfam" id="PF13400"/>
    </source>
</evidence>
<proteinExistence type="predicted"/>
<accession>K6QBN3</accession>
<dbReference type="eggNOG" id="COG4655">
    <property type="taxonomic scope" value="Bacteria"/>
</dbReference>
<keyword evidence="1" id="KW-0472">Membrane</keyword>
<organism evidence="3 4">
    <name type="scientific">Thermaerobacter subterraneus DSM 13965</name>
    <dbReference type="NCBI Taxonomy" id="867903"/>
    <lineage>
        <taxon>Bacteria</taxon>
        <taxon>Bacillati</taxon>
        <taxon>Bacillota</taxon>
        <taxon>Clostridia</taxon>
        <taxon>Eubacteriales</taxon>
        <taxon>Clostridiales Family XVII. Incertae Sedis</taxon>
        <taxon>Thermaerobacter</taxon>
    </lineage>
</organism>
<protein>
    <recommendedName>
        <fullName evidence="2">Putative Flp pilus-assembly TadG-like N-terminal domain-containing protein</fullName>
    </recommendedName>
</protein>
<keyword evidence="4" id="KW-1185">Reference proteome</keyword>
<dbReference type="HOGENOM" id="CLU_068230_0_0_9"/>
<feature type="transmembrane region" description="Helical" evidence="1">
    <location>
        <begin position="21"/>
        <end position="42"/>
    </location>
</feature>
<dbReference type="Pfam" id="PF13400">
    <property type="entry name" value="Tad"/>
    <property type="match status" value="1"/>
</dbReference>
<dbReference type="InterPro" id="IPR028087">
    <property type="entry name" value="Tad_N"/>
</dbReference>
<keyword evidence="1" id="KW-1133">Transmembrane helix</keyword>
<dbReference type="STRING" id="867903.ThesuDRAFT_00035"/>
<sequence length="308" mass="32565">MRCHRRAGFPGAGDGNRSQQGGVAVLVAISLAVLLGMVGLVVDGGRLYAERTRLQAAADAAALAGAPALPEEPARARNLAEEYLRRNGVDAGGARIQIGPGGRTLRVEATATVPLGLARVLGPEAVPVQAAATAAVAAARAVRGVQPYGVDEQEFLPGRRYTLVLDRPDSPGNFHLLALGGRGADTVRDNIRHGYPGWVREGDELETEPGRNTGAVAAYRERLEADPYSTYENFRADSPRVVIVPVIRGFDAATGRDRVTVTGFAAFFLEEAREAEGQVVGRFIRLWVEGEAGGDPEGAGVRVVRLVD</sequence>
<reference evidence="3" key="2">
    <citation type="submission" date="2012-10" db="EMBL/GenBank/DDBJ databases">
        <title>Improved high-quality draft of Thermaerobacter subterraneus C21, DSM 13965.</title>
        <authorList>
            <consortium name="DOE Joint Genome Institute"/>
            <person name="Eisen J."/>
            <person name="Huntemann M."/>
            <person name="Wei C.-L."/>
            <person name="Han J."/>
            <person name="Detter J.C."/>
            <person name="Han C."/>
            <person name="Tapia R."/>
            <person name="Chen A."/>
            <person name="Kyrpides N."/>
            <person name="Mavromatis K."/>
            <person name="Markowitz V."/>
            <person name="Szeto E."/>
            <person name="Ivanova N."/>
            <person name="Mikhailova N."/>
            <person name="Ovchinnikova G."/>
            <person name="Pagani I."/>
            <person name="Pati A."/>
            <person name="Goodwin L."/>
            <person name="Nordberg H.P."/>
            <person name="Cantor M.N."/>
            <person name="Hua S.X."/>
            <person name="Woyke T."/>
            <person name="Eisen J."/>
            <person name="Klenk H.-P."/>
        </authorList>
    </citation>
    <scope>NUCLEOTIDE SEQUENCE [LARGE SCALE GENOMIC DNA]</scope>
    <source>
        <strain evidence="3">DSM 13965</strain>
    </source>
</reference>
<keyword evidence="1" id="KW-0812">Transmembrane</keyword>
<comment type="caution">
    <text evidence="3">The sequence shown here is derived from an EMBL/GenBank/DDBJ whole genome shotgun (WGS) entry which is preliminary data.</text>
</comment>
<dbReference type="OrthoDB" id="5447051at2"/>
<feature type="domain" description="Putative Flp pilus-assembly TadG-like N-terminal" evidence="2">
    <location>
        <begin position="21"/>
        <end position="66"/>
    </location>
</feature>
<reference evidence="3" key="1">
    <citation type="submission" date="2010-10" db="EMBL/GenBank/DDBJ databases">
        <authorList>
            <consortium name="US DOE Joint Genome Institute (JGI-PGF)"/>
            <person name="Lucas S."/>
            <person name="Copeland A."/>
            <person name="Lapidus A."/>
            <person name="Bruce D."/>
            <person name="Goodwin L."/>
            <person name="Pitluck S."/>
            <person name="Kyrpides N."/>
            <person name="Mavromatis K."/>
            <person name="Detter J.C."/>
            <person name="Han C."/>
            <person name="Land M."/>
            <person name="Hauser L."/>
            <person name="Markowitz V."/>
            <person name="Cheng J.-F."/>
            <person name="Hugenholtz P."/>
            <person name="Woyke T."/>
            <person name="Wu D."/>
            <person name="Pukall R."/>
            <person name="Wahrenburg C."/>
            <person name="Brambilla E."/>
            <person name="Klenk H.-P."/>
            <person name="Eisen J.A."/>
        </authorList>
    </citation>
    <scope>NUCLEOTIDE SEQUENCE [LARGE SCALE GENOMIC DNA]</scope>
    <source>
        <strain evidence="3">DSM 13965</strain>
    </source>
</reference>
<evidence type="ECO:0000313" key="4">
    <source>
        <dbReference type="Proteomes" id="UP000005710"/>
    </source>
</evidence>
<dbReference type="Proteomes" id="UP000005710">
    <property type="component" value="Unassembled WGS sequence"/>
</dbReference>
<name>K6QBN3_9FIRM</name>
<evidence type="ECO:0000256" key="1">
    <source>
        <dbReference type="SAM" id="Phobius"/>
    </source>
</evidence>
<dbReference type="EMBL" id="AENY02000004">
    <property type="protein sequence ID" value="EKP93791.1"/>
    <property type="molecule type" value="Genomic_DNA"/>
</dbReference>
<dbReference type="AlphaFoldDB" id="K6QBN3"/>
<gene>
    <name evidence="3" type="ORF">ThesuDRAFT_00035</name>
</gene>
<evidence type="ECO:0000313" key="3">
    <source>
        <dbReference type="EMBL" id="EKP93791.1"/>
    </source>
</evidence>
<dbReference type="RefSeq" id="WP_006904737.1">
    <property type="nucleotide sequence ID" value="NZ_JH976536.1"/>
</dbReference>